<protein>
    <submittedName>
        <fullName evidence="3">Uncharacterized protein</fullName>
    </submittedName>
</protein>
<keyword evidence="1" id="KW-0812">Transmembrane</keyword>
<dbReference type="Proteomes" id="UP000887565">
    <property type="component" value="Unplaced"/>
</dbReference>
<reference evidence="3" key="1">
    <citation type="submission" date="2022-11" db="UniProtKB">
        <authorList>
            <consortium name="WormBaseParasite"/>
        </authorList>
    </citation>
    <scope>IDENTIFICATION</scope>
</reference>
<evidence type="ECO:0000313" key="3">
    <source>
        <dbReference type="WBParaSite" id="nRc.2.0.1.t05485-RA"/>
    </source>
</evidence>
<name>A0A915HUN1_ROMCU</name>
<feature type="transmembrane region" description="Helical" evidence="1">
    <location>
        <begin position="72"/>
        <end position="91"/>
    </location>
</feature>
<proteinExistence type="predicted"/>
<keyword evidence="1" id="KW-0472">Membrane</keyword>
<evidence type="ECO:0000256" key="1">
    <source>
        <dbReference type="SAM" id="Phobius"/>
    </source>
</evidence>
<dbReference type="WBParaSite" id="nRc.2.0.1.t05485-RA">
    <property type="protein sequence ID" value="nRc.2.0.1.t05485-RA"/>
    <property type="gene ID" value="nRc.2.0.1.g05485"/>
</dbReference>
<evidence type="ECO:0000313" key="2">
    <source>
        <dbReference type="Proteomes" id="UP000887565"/>
    </source>
</evidence>
<sequence length="94" mass="10820">MSFHQEAEIKCDNMVHHSALHHELGRKYRPLYFPSSYSLSMLGGRICWVVESAEAQQESADSQSKSPWDPDLGMLVPIFILTKITMLMLYFETL</sequence>
<organism evidence="2 3">
    <name type="scientific">Romanomermis culicivorax</name>
    <name type="common">Nematode worm</name>
    <dbReference type="NCBI Taxonomy" id="13658"/>
    <lineage>
        <taxon>Eukaryota</taxon>
        <taxon>Metazoa</taxon>
        <taxon>Ecdysozoa</taxon>
        <taxon>Nematoda</taxon>
        <taxon>Enoplea</taxon>
        <taxon>Dorylaimia</taxon>
        <taxon>Mermithida</taxon>
        <taxon>Mermithoidea</taxon>
        <taxon>Mermithidae</taxon>
        <taxon>Romanomermis</taxon>
    </lineage>
</organism>
<accession>A0A915HUN1</accession>
<keyword evidence="1" id="KW-1133">Transmembrane helix</keyword>
<dbReference type="AlphaFoldDB" id="A0A915HUN1"/>
<keyword evidence="2" id="KW-1185">Reference proteome</keyword>